<dbReference type="GO" id="GO:0006508">
    <property type="term" value="P:proteolysis"/>
    <property type="evidence" value="ECO:0007669"/>
    <property type="project" value="InterPro"/>
</dbReference>
<comment type="caution">
    <text evidence="3">The sequence shown here is derived from an EMBL/GenBank/DDBJ whole genome shotgun (WGS) entry which is preliminary data.</text>
</comment>
<gene>
    <name evidence="3" type="ORF">L345_18028</name>
</gene>
<evidence type="ECO:0000259" key="2">
    <source>
        <dbReference type="Pfam" id="PF00089"/>
    </source>
</evidence>
<dbReference type="InterPro" id="IPR001254">
    <property type="entry name" value="Trypsin_dom"/>
</dbReference>
<dbReference type="SUPFAM" id="SSF50494">
    <property type="entry name" value="Trypsin-like serine proteases"/>
    <property type="match status" value="1"/>
</dbReference>
<protein>
    <recommendedName>
        <fullName evidence="2">Peptidase S1 domain-containing protein</fullName>
    </recommendedName>
</protein>
<keyword evidence="1" id="KW-1015">Disulfide bond</keyword>
<dbReference type="EMBL" id="AZIM01031272">
    <property type="protein sequence ID" value="ETE56261.1"/>
    <property type="molecule type" value="Genomic_DNA"/>
</dbReference>
<dbReference type="Gene3D" id="2.40.10.10">
    <property type="entry name" value="Trypsin-like serine proteases"/>
    <property type="match status" value="1"/>
</dbReference>
<dbReference type="AlphaFoldDB" id="V8N2X9"/>
<dbReference type="InterPro" id="IPR043504">
    <property type="entry name" value="Peptidase_S1_PA_chymotrypsin"/>
</dbReference>
<reference evidence="3 4" key="1">
    <citation type="journal article" date="2013" name="Proc. Natl. Acad. Sci. U.S.A.">
        <title>The king cobra genome reveals dynamic gene evolution and adaptation in the snake venom system.</title>
        <authorList>
            <person name="Vonk F.J."/>
            <person name="Casewell N.R."/>
            <person name="Henkel C.V."/>
            <person name="Heimberg A.M."/>
            <person name="Jansen H.J."/>
            <person name="McCleary R.J."/>
            <person name="Kerkkamp H.M."/>
            <person name="Vos R.A."/>
            <person name="Guerreiro I."/>
            <person name="Calvete J.J."/>
            <person name="Wuster W."/>
            <person name="Woods A.E."/>
            <person name="Logan J.M."/>
            <person name="Harrison R.A."/>
            <person name="Castoe T.A."/>
            <person name="de Koning A.P."/>
            <person name="Pollock D.D."/>
            <person name="Yandell M."/>
            <person name="Calderon D."/>
            <person name="Renjifo C."/>
            <person name="Currier R.B."/>
            <person name="Salgado D."/>
            <person name="Pla D."/>
            <person name="Sanz L."/>
            <person name="Hyder A.S."/>
            <person name="Ribeiro J.M."/>
            <person name="Arntzen J.W."/>
            <person name="van den Thillart G.E."/>
            <person name="Boetzer M."/>
            <person name="Pirovano W."/>
            <person name="Dirks R.P."/>
            <person name="Spaink H.P."/>
            <person name="Duboule D."/>
            <person name="McGlinn E."/>
            <person name="Kini R.M."/>
            <person name="Richardson M.K."/>
        </authorList>
    </citation>
    <scope>NUCLEOTIDE SEQUENCE</scope>
    <source>
        <tissue evidence="3">Blood</tissue>
    </source>
</reference>
<dbReference type="Pfam" id="PF00089">
    <property type="entry name" value="Trypsin"/>
    <property type="match status" value="1"/>
</dbReference>
<sequence>VFVHPDWDSGKLNNDIALIKLATPATFSDTVSPVCLTDATDSFQSGDLCVTTGWGKTRYNGGSERNLGCLGGLLLPSAWFETSVQTKE</sequence>
<dbReference type="InterPro" id="IPR009003">
    <property type="entry name" value="Peptidase_S1_PA"/>
</dbReference>
<evidence type="ECO:0000256" key="1">
    <source>
        <dbReference type="ARBA" id="ARBA00023157"/>
    </source>
</evidence>
<evidence type="ECO:0000313" key="3">
    <source>
        <dbReference type="EMBL" id="ETE56261.1"/>
    </source>
</evidence>
<name>V8N2X9_OPHHA</name>
<dbReference type="OrthoDB" id="5918597at2759"/>
<accession>V8N2X9</accession>
<keyword evidence="4" id="KW-1185">Reference proteome</keyword>
<dbReference type="GO" id="GO:0004252">
    <property type="term" value="F:serine-type endopeptidase activity"/>
    <property type="evidence" value="ECO:0007669"/>
    <property type="project" value="InterPro"/>
</dbReference>
<evidence type="ECO:0000313" key="4">
    <source>
        <dbReference type="Proteomes" id="UP000018936"/>
    </source>
</evidence>
<feature type="domain" description="Peptidase S1" evidence="2">
    <location>
        <begin position="1"/>
        <end position="69"/>
    </location>
</feature>
<proteinExistence type="predicted"/>
<dbReference type="PANTHER" id="PTHR24252:SF7">
    <property type="entry name" value="HYALIN"/>
    <property type="match status" value="1"/>
</dbReference>
<organism evidence="3 4">
    <name type="scientific">Ophiophagus hannah</name>
    <name type="common">King cobra</name>
    <name type="synonym">Naja hannah</name>
    <dbReference type="NCBI Taxonomy" id="8665"/>
    <lineage>
        <taxon>Eukaryota</taxon>
        <taxon>Metazoa</taxon>
        <taxon>Chordata</taxon>
        <taxon>Craniata</taxon>
        <taxon>Vertebrata</taxon>
        <taxon>Euteleostomi</taxon>
        <taxon>Lepidosauria</taxon>
        <taxon>Squamata</taxon>
        <taxon>Bifurcata</taxon>
        <taxon>Unidentata</taxon>
        <taxon>Episquamata</taxon>
        <taxon>Toxicofera</taxon>
        <taxon>Serpentes</taxon>
        <taxon>Colubroidea</taxon>
        <taxon>Elapidae</taxon>
        <taxon>Elapinae</taxon>
        <taxon>Ophiophagus</taxon>
    </lineage>
</organism>
<dbReference type="PANTHER" id="PTHR24252">
    <property type="entry name" value="ACROSIN-RELATED"/>
    <property type="match status" value="1"/>
</dbReference>
<dbReference type="Proteomes" id="UP000018936">
    <property type="component" value="Unassembled WGS sequence"/>
</dbReference>
<feature type="non-terminal residue" evidence="3">
    <location>
        <position position="1"/>
    </location>
</feature>